<sequence length="88" mass="10192">MALLHDLIGKRPCMQSKLLICRKKFALLLLQEPLRGKPGSPFLRQFFRQCGFHVRHPSEIFPARSQIPVKLRLTHARVSFIVEQQTEG</sequence>
<evidence type="ECO:0000313" key="2">
    <source>
        <dbReference type="Proteomes" id="UP001597413"/>
    </source>
</evidence>
<dbReference type="RefSeq" id="WP_377392608.1">
    <property type="nucleotide sequence ID" value="NZ_JBHUIX010000014.1"/>
</dbReference>
<organism evidence="1 2">
    <name type="scientific">Rhodobacter lacus</name>
    <dbReference type="NCBI Taxonomy" id="1641972"/>
    <lineage>
        <taxon>Bacteria</taxon>
        <taxon>Pseudomonadati</taxon>
        <taxon>Pseudomonadota</taxon>
        <taxon>Alphaproteobacteria</taxon>
        <taxon>Rhodobacterales</taxon>
        <taxon>Rhodobacter group</taxon>
        <taxon>Rhodobacter</taxon>
    </lineage>
</organism>
<proteinExistence type="predicted"/>
<name>A0ABW5AC01_9RHOB</name>
<protein>
    <submittedName>
        <fullName evidence="1">Uncharacterized protein</fullName>
    </submittedName>
</protein>
<comment type="caution">
    <text evidence="1">The sequence shown here is derived from an EMBL/GenBank/DDBJ whole genome shotgun (WGS) entry which is preliminary data.</text>
</comment>
<reference evidence="2" key="1">
    <citation type="journal article" date="2019" name="Int. J. Syst. Evol. Microbiol.">
        <title>The Global Catalogue of Microorganisms (GCM) 10K type strain sequencing project: providing services to taxonomists for standard genome sequencing and annotation.</title>
        <authorList>
            <consortium name="The Broad Institute Genomics Platform"/>
            <consortium name="The Broad Institute Genome Sequencing Center for Infectious Disease"/>
            <person name="Wu L."/>
            <person name="Ma J."/>
        </authorList>
    </citation>
    <scope>NUCLEOTIDE SEQUENCE [LARGE SCALE GENOMIC DNA]</scope>
    <source>
        <strain evidence="2">CCUG 55131</strain>
    </source>
</reference>
<gene>
    <name evidence="1" type="ORF">ACFSM0_15790</name>
</gene>
<dbReference type="EMBL" id="JBHUIX010000014">
    <property type="protein sequence ID" value="MFD2175555.1"/>
    <property type="molecule type" value="Genomic_DNA"/>
</dbReference>
<keyword evidence="2" id="KW-1185">Reference proteome</keyword>
<accession>A0ABW5AC01</accession>
<evidence type="ECO:0000313" key="1">
    <source>
        <dbReference type="EMBL" id="MFD2175555.1"/>
    </source>
</evidence>
<dbReference type="Proteomes" id="UP001597413">
    <property type="component" value="Unassembled WGS sequence"/>
</dbReference>